<feature type="compositionally biased region" description="Basic and acidic residues" evidence="1">
    <location>
        <begin position="339"/>
        <end position="357"/>
    </location>
</feature>
<feature type="region of interest" description="Disordered" evidence="1">
    <location>
        <begin position="22"/>
        <end position="172"/>
    </location>
</feature>
<dbReference type="OrthoDB" id="6375767at2759"/>
<feature type="compositionally biased region" description="Polar residues" evidence="1">
    <location>
        <begin position="218"/>
        <end position="230"/>
    </location>
</feature>
<gene>
    <name evidence="2" type="ORF">CORT_0D04700</name>
</gene>
<feature type="compositionally biased region" description="Basic residues" evidence="1">
    <location>
        <begin position="393"/>
        <end position="403"/>
    </location>
</feature>
<feature type="region of interest" description="Disordered" evidence="1">
    <location>
        <begin position="186"/>
        <end position="432"/>
    </location>
</feature>
<accession>H8X662</accession>
<feature type="compositionally biased region" description="Basic and acidic residues" evidence="1">
    <location>
        <begin position="162"/>
        <end position="172"/>
    </location>
</feature>
<feature type="compositionally biased region" description="Basic residues" evidence="1">
    <location>
        <begin position="478"/>
        <end position="491"/>
    </location>
</feature>
<feature type="compositionally biased region" description="Basic and acidic residues" evidence="1">
    <location>
        <begin position="506"/>
        <end position="515"/>
    </location>
</feature>
<reference evidence="2 3" key="1">
    <citation type="journal article" date="2012" name="PLoS ONE">
        <title>Sequence and analysis of the genome of the pathogenic yeast Candida orthopsilosis.</title>
        <authorList>
            <person name="Riccombeni A."/>
            <person name="Vidanes G."/>
            <person name="Proux-Wera E."/>
            <person name="Wolfe K.H."/>
            <person name="Butler G."/>
        </authorList>
    </citation>
    <scope>NUCLEOTIDE SEQUENCE [LARGE SCALE GENOMIC DNA]</scope>
    <source>
        <strain evidence="2 3">Co 90-125</strain>
    </source>
</reference>
<protein>
    <submittedName>
        <fullName evidence="2">Uncharacterized protein</fullName>
    </submittedName>
</protein>
<feature type="compositionally biased region" description="Basic and acidic residues" evidence="1">
    <location>
        <begin position="266"/>
        <end position="285"/>
    </location>
</feature>
<evidence type="ECO:0000313" key="2">
    <source>
        <dbReference type="EMBL" id="CCG23310.1"/>
    </source>
</evidence>
<dbReference type="Proteomes" id="UP000005018">
    <property type="component" value="Chromosome 4"/>
</dbReference>
<name>H8X662_CANO9</name>
<dbReference type="HOGENOM" id="CLU_028609_0_0_1"/>
<dbReference type="RefSeq" id="XP_003869445.1">
    <property type="nucleotide sequence ID" value="XM_003869396.1"/>
</dbReference>
<organism evidence="2 3">
    <name type="scientific">Candida orthopsilosis (strain 90-125)</name>
    <name type="common">Yeast</name>
    <dbReference type="NCBI Taxonomy" id="1136231"/>
    <lineage>
        <taxon>Eukaryota</taxon>
        <taxon>Fungi</taxon>
        <taxon>Dikarya</taxon>
        <taxon>Ascomycota</taxon>
        <taxon>Saccharomycotina</taxon>
        <taxon>Pichiomycetes</taxon>
        <taxon>Debaryomycetaceae</taxon>
        <taxon>Candida/Lodderomyces clade</taxon>
        <taxon>Candida</taxon>
    </lineage>
</organism>
<dbReference type="KEGG" id="cot:CORT_0D04700"/>
<dbReference type="EMBL" id="HE681722">
    <property type="protein sequence ID" value="CCG23310.1"/>
    <property type="molecule type" value="Genomic_DNA"/>
</dbReference>
<dbReference type="eggNOG" id="ENOG502T6G2">
    <property type="taxonomic scope" value="Eukaryota"/>
</dbReference>
<evidence type="ECO:0000256" key="1">
    <source>
        <dbReference type="SAM" id="MobiDB-lite"/>
    </source>
</evidence>
<evidence type="ECO:0000313" key="3">
    <source>
        <dbReference type="Proteomes" id="UP000005018"/>
    </source>
</evidence>
<dbReference type="AlphaFoldDB" id="H8X662"/>
<feature type="compositionally biased region" description="Polar residues" evidence="1">
    <location>
        <begin position="448"/>
        <end position="477"/>
    </location>
</feature>
<feature type="region of interest" description="Disordered" evidence="1">
    <location>
        <begin position="448"/>
        <end position="548"/>
    </location>
</feature>
<dbReference type="GeneID" id="14540410"/>
<proteinExistence type="predicted"/>
<keyword evidence="3" id="KW-1185">Reference proteome</keyword>
<sequence>MTEVSPSSKKVDDFLSSLSQLSQERLKEDRQRQRNLQRNIDELRSRSNSSSPVKGESTYRSSIIGSSYQISAPDLKFNRSKSARDDDFAPPLPRRRDELEEEVPPALPRRSTVDEEAPPRLPARKHQDSIGLLQPVARKETPVKPVKPKPVFHKSAVLPQSKDTEPGGHRSFRDIEILIKAGNASTRTLEEASAELPEPKSKPTKPDWLSSLSSSKSTVYTKQSSSTIAITPTKPKPTSWIDSAVSKSPESKPKTKAPFVKPSKPKHLELHSEPKGQEFKAKEPEPEFMTQFSKLKKPTEGKQKVPPAVKPKPKIKTEDEPPAEFQAKFNSITKPLPVKPKEKLTNYKENDSYELKSRLKKITPAKPEKPKFNSSAYEQQDSEELRAQLSKMAQKKPPKKPLKKAATEDFKPSVPQPLAKESTETNNAPENLSFEHKLGALLSQGPTLTKASTFPQTKATITKSNRQKASGNTLTHATKSRAKGPKRKLPKKIQIGGTAKSVGTIDSEKSLKVEDLATEEQQSNPDEESSTPIVKKPPPIKQKPKEIKVKPRVISGELFI</sequence>
<feature type="compositionally biased region" description="Polar residues" evidence="1">
    <location>
        <begin position="46"/>
        <end position="70"/>
    </location>
</feature>